<dbReference type="RefSeq" id="WP_114278979.1">
    <property type="nucleotide sequence ID" value="NZ_QPJY01000002.1"/>
</dbReference>
<evidence type="ECO:0000313" key="3">
    <source>
        <dbReference type="Proteomes" id="UP000252707"/>
    </source>
</evidence>
<accession>A0A369CI92</accession>
<protein>
    <submittedName>
        <fullName evidence="2">TorA maturation chaperone TorD</fullName>
    </submittedName>
</protein>
<gene>
    <name evidence="2" type="ORF">DFQ59_102527</name>
</gene>
<dbReference type="PANTHER" id="PTHR34227">
    <property type="entry name" value="CHAPERONE PROTEIN YCDY"/>
    <property type="match status" value="1"/>
</dbReference>
<dbReference type="SUPFAM" id="SSF89155">
    <property type="entry name" value="TorD-like"/>
    <property type="match status" value="1"/>
</dbReference>
<dbReference type="EMBL" id="QPJY01000002">
    <property type="protein sequence ID" value="RCX32167.1"/>
    <property type="molecule type" value="Genomic_DNA"/>
</dbReference>
<proteinExistence type="predicted"/>
<dbReference type="AlphaFoldDB" id="A0A369CI92"/>
<dbReference type="InterPro" id="IPR036411">
    <property type="entry name" value="TorD-like_sf"/>
</dbReference>
<dbReference type="Gene3D" id="1.10.3480.10">
    <property type="entry name" value="TorD-like"/>
    <property type="match status" value="1"/>
</dbReference>
<dbReference type="OrthoDB" id="9795302at2"/>
<name>A0A369CI92_9GAMM</name>
<organism evidence="2 3">
    <name type="scientific">Thioalbus denitrificans</name>
    <dbReference type="NCBI Taxonomy" id="547122"/>
    <lineage>
        <taxon>Bacteria</taxon>
        <taxon>Pseudomonadati</taxon>
        <taxon>Pseudomonadota</taxon>
        <taxon>Gammaproteobacteria</taxon>
        <taxon>Chromatiales</taxon>
        <taxon>Ectothiorhodospiraceae</taxon>
        <taxon>Thioalbus</taxon>
    </lineage>
</organism>
<dbReference type="InterPro" id="IPR050289">
    <property type="entry name" value="TorD/DmsD_chaperones"/>
</dbReference>
<dbReference type="Pfam" id="PF02613">
    <property type="entry name" value="Nitrate_red_del"/>
    <property type="match status" value="1"/>
</dbReference>
<keyword evidence="3" id="KW-1185">Reference proteome</keyword>
<comment type="caution">
    <text evidence="2">The sequence shown here is derived from an EMBL/GenBank/DDBJ whole genome shotgun (WGS) entry which is preliminary data.</text>
</comment>
<sequence length="177" mass="19425">MVKRPPPAELRALALLLAAPAEESLEAVRGLAVHQPWLAPVLEELEREPLAHWQAEHTRLFISGFPRTPCPPFASAWREGQLHGHAAMEQAGLYGRAGLAPAPGLPADYLGTTLEFAAHLLERGDPDAAGLLRELWEGHLVNWIPAFGDTLEQESRLQLYRAVGARLQRLFSGESHA</sequence>
<reference evidence="2 3" key="1">
    <citation type="submission" date="2018-07" db="EMBL/GenBank/DDBJ databases">
        <title>Genomic Encyclopedia of Type Strains, Phase IV (KMG-IV): sequencing the most valuable type-strain genomes for metagenomic binning, comparative biology and taxonomic classification.</title>
        <authorList>
            <person name="Goeker M."/>
        </authorList>
    </citation>
    <scope>NUCLEOTIDE SEQUENCE [LARGE SCALE GENOMIC DNA]</scope>
    <source>
        <strain evidence="2 3">DSM 26407</strain>
    </source>
</reference>
<keyword evidence="1" id="KW-0143">Chaperone</keyword>
<evidence type="ECO:0000256" key="1">
    <source>
        <dbReference type="ARBA" id="ARBA00023186"/>
    </source>
</evidence>
<dbReference type="InterPro" id="IPR020945">
    <property type="entry name" value="DMSO/NO3_reduct_chaperone"/>
</dbReference>
<dbReference type="PANTHER" id="PTHR34227:SF1">
    <property type="entry name" value="DIMETHYL SULFOXIDE REDUCTASE CHAPERONE-RELATED"/>
    <property type="match status" value="1"/>
</dbReference>
<dbReference type="Proteomes" id="UP000252707">
    <property type="component" value="Unassembled WGS sequence"/>
</dbReference>
<evidence type="ECO:0000313" key="2">
    <source>
        <dbReference type="EMBL" id="RCX32167.1"/>
    </source>
</evidence>